<feature type="compositionally biased region" description="Polar residues" evidence="1">
    <location>
        <begin position="1248"/>
        <end position="1257"/>
    </location>
</feature>
<feature type="compositionally biased region" description="Basic residues" evidence="1">
    <location>
        <begin position="1188"/>
        <end position="1201"/>
    </location>
</feature>
<feature type="region of interest" description="Disordered" evidence="1">
    <location>
        <begin position="1248"/>
        <end position="1288"/>
    </location>
</feature>
<feature type="compositionally biased region" description="Polar residues" evidence="1">
    <location>
        <begin position="1278"/>
        <end position="1288"/>
    </location>
</feature>
<evidence type="ECO:0000313" key="4">
    <source>
        <dbReference type="Proteomes" id="UP000092716"/>
    </source>
</evidence>
<proteinExistence type="predicted"/>
<organism evidence="3 4">
    <name type="scientific">Plasmodium coatneyi</name>
    <dbReference type="NCBI Taxonomy" id="208452"/>
    <lineage>
        <taxon>Eukaryota</taxon>
        <taxon>Sar</taxon>
        <taxon>Alveolata</taxon>
        <taxon>Apicomplexa</taxon>
        <taxon>Aconoidasida</taxon>
        <taxon>Haemosporida</taxon>
        <taxon>Plasmodiidae</taxon>
        <taxon>Plasmodium</taxon>
    </lineage>
</organism>
<gene>
    <name evidence="3" type="ORF">PCOAH_00018440</name>
</gene>
<reference evidence="4" key="1">
    <citation type="submission" date="2016-06" db="EMBL/GenBank/DDBJ databases">
        <title>First high quality genome sequence of Plasmodium coatneyi using continuous long reads from single molecule, real-time sequencing.</title>
        <authorList>
            <person name="Chien J.-T."/>
            <person name="Pakala S.B."/>
            <person name="Geraldo J.A."/>
            <person name="Lapp S.A."/>
            <person name="Barnwell J.W."/>
            <person name="Kissinger J.C."/>
            <person name="Galinski M.R."/>
            <person name="Humphrey J.C."/>
        </authorList>
    </citation>
    <scope>NUCLEOTIDE SEQUENCE [LARGE SCALE GENOMIC DNA]</scope>
    <source>
        <strain evidence="4">Hackeri</strain>
    </source>
</reference>
<dbReference type="InterPro" id="IPR008780">
    <property type="entry name" value="Plasmodium_Vir"/>
</dbReference>
<feature type="compositionally biased region" description="Basic and acidic residues" evidence="1">
    <location>
        <begin position="1093"/>
        <end position="1106"/>
    </location>
</feature>
<dbReference type="GeneID" id="30908570"/>
<feature type="transmembrane region" description="Helical" evidence="2">
    <location>
        <begin position="1162"/>
        <end position="1180"/>
    </location>
</feature>
<keyword evidence="2" id="KW-0812">Transmembrane</keyword>
<feature type="region of interest" description="Disordered" evidence="1">
    <location>
        <begin position="1188"/>
        <end position="1216"/>
    </location>
</feature>
<dbReference type="Proteomes" id="UP000092716">
    <property type="component" value="Chromosome 7"/>
</dbReference>
<dbReference type="RefSeq" id="XP_019914089.1">
    <property type="nucleotide sequence ID" value="XM_020058653.1"/>
</dbReference>
<sequence length="1288" mass="148336">MDGSKGNKELRCNNWLTLLGSYGNQIKQKLEEVTQEKSLEDDISSVWCCLSNIYNSNTDKHGPCDLLYYVVGSIVHKKLVDKTLFDRIMEKIYEILKLQLKTSQCNLRNKESGKKLFDLMEKWSSYNLDPTELWEDRGNSRKVSCKKCANYLEKVAEACKEVIKQCRKSPSSEGCGGITDKDNQGSPEYLLQLIEPIISKPQATAMAEAGRVQPVLQQQGCLDQLPSVEHFYSKFGKTAYPCNDTSFKGIMESALTSYSDLSGYADYIVGPWCYVHNGMERTNPLYGARCNLLYYLIGYLLLDNLSEDEFSNRMNTIYNTLQNFRVQNQCEHIRTENIDKKLLKQMRAVHTYYQDYSTIEQRLNTSDKSCNEAYYTHLRGVPAAYTTVREWCRRKPNEKYCQNFEQKYEKYGGSVLSNLMCSLNHTPDCPSNNIPAAIFGTIATVGLPTITFFFLYKYILLPSWLHNHVRNIYFLLLDILLQHHPIEEEQIIEKDINNNSNDEKRILDYYNEFNGQLDVCQYLSNDNFEDKIDQKLHENFKNGPYDSKIVQAWCCASRKKEQNKSSDNDAPCHFFYYWLGEKVLAKRGKNPWADTVKAIYNELKGPPGKETCGIIYQAIREEEFTKKKEAYEYLWNYGTIQTHMEGKESCDTQCDEYLKETFSAYKKVFGECIGENGATDPYCTEFKRKHDGPLGDLPSKQIYKKFGKSNEYCGYHSQATEIMKQDRHIENKLGITKDNAEQIMKTLCCAKGEKGSSLSVDDYCHALYYWIGNTFFSTQKHFAKFSECVGVMYELLKEQEVGHLCAEVYYKISKKLFHHRKAIFDYSHDYKTLKEELLSGRLLSNGKYREHVQNIILAYYEVNEDCMSKGAEDSYCKKFREEYMEYGETKLSELLCLAEGKQNCEAPMEHEPGARQPKSSTIPFHGNITNNIPHRLRCSRTKLNLDMYKNDLKSKLGELREDANLVDDILSLWCCLSDTYEWNTDKHGRCDLLYYVVGSIIYKKLGKEDSFDGIMSAVYTYLGSMLSAGKCKDVPSTKGKELFKLMGEQSFYNLSPKEIWKQQENSGRISCGRCTNYLGKLAEACKKAEAQCRHSPNSDDCDKVSKGNDQGSPEYVSQLIYSIIPEPRTTSELDGRSESQTGSLQSEGANIQEQITINNTSYTFLGIATPLITFFFYKYISLFPFRRRNSSKGSSRRRGRFVSHNSDTETENFTNYSTDYSTENSIVNSTYESTDVSTVEDSTEYYSLYNSNPKRTSNNGRRNGQPQPRRGRAHNGNRQRTNIGYQNM</sequence>
<dbReference type="KEGG" id="pcot:PCOAH_00018440"/>
<dbReference type="VEuPathDB" id="PlasmoDB:PCOAH_00018440"/>
<evidence type="ECO:0000313" key="3">
    <source>
        <dbReference type="EMBL" id="ANQ07394.1"/>
    </source>
</evidence>
<keyword evidence="2" id="KW-1133">Transmembrane helix</keyword>
<dbReference type="Pfam" id="PF05795">
    <property type="entry name" value="Plasmodium_Vir"/>
    <property type="match status" value="3"/>
</dbReference>
<protein>
    <submittedName>
        <fullName evidence="3">KIR protein</fullName>
    </submittedName>
</protein>
<evidence type="ECO:0000256" key="1">
    <source>
        <dbReference type="SAM" id="MobiDB-lite"/>
    </source>
</evidence>
<keyword evidence="4" id="KW-1185">Reference proteome</keyword>
<accession>A0A1B1DXB1</accession>
<feature type="compositionally biased region" description="Low complexity" evidence="1">
    <location>
        <begin position="1258"/>
        <end position="1268"/>
    </location>
</feature>
<feature type="region of interest" description="Disordered" evidence="1">
    <location>
        <begin position="1093"/>
        <end position="1112"/>
    </location>
</feature>
<name>A0A1B1DXB1_9APIC</name>
<evidence type="ECO:0000256" key="2">
    <source>
        <dbReference type="SAM" id="Phobius"/>
    </source>
</evidence>
<dbReference type="EMBL" id="CP016245">
    <property type="protein sequence ID" value="ANQ07394.1"/>
    <property type="molecule type" value="Genomic_DNA"/>
</dbReference>
<keyword evidence="2" id="KW-0472">Membrane</keyword>